<evidence type="ECO:0000313" key="1">
    <source>
        <dbReference type="EMBL" id="KAH6927419.1"/>
    </source>
</evidence>
<reference evidence="1" key="1">
    <citation type="submission" date="2020-05" db="EMBL/GenBank/DDBJ databases">
        <title>Large-scale comparative analyses of tick genomes elucidate their genetic diversity and vector capacities.</title>
        <authorList>
            <person name="Jia N."/>
            <person name="Wang J."/>
            <person name="Shi W."/>
            <person name="Du L."/>
            <person name="Sun Y."/>
            <person name="Zhan W."/>
            <person name="Jiang J."/>
            <person name="Wang Q."/>
            <person name="Zhang B."/>
            <person name="Ji P."/>
            <person name="Sakyi L.B."/>
            <person name="Cui X."/>
            <person name="Yuan T."/>
            <person name="Jiang B."/>
            <person name="Yang W."/>
            <person name="Lam T.T.-Y."/>
            <person name="Chang Q."/>
            <person name="Ding S."/>
            <person name="Wang X."/>
            <person name="Zhu J."/>
            <person name="Ruan X."/>
            <person name="Zhao L."/>
            <person name="Wei J."/>
            <person name="Que T."/>
            <person name="Du C."/>
            <person name="Cheng J."/>
            <person name="Dai P."/>
            <person name="Han X."/>
            <person name="Huang E."/>
            <person name="Gao Y."/>
            <person name="Liu J."/>
            <person name="Shao H."/>
            <person name="Ye R."/>
            <person name="Li L."/>
            <person name="Wei W."/>
            <person name="Wang X."/>
            <person name="Wang C."/>
            <person name="Yang T."/>
            <person name="Huo Q."/>
            <person name="Li W."/>
            <person name="Guo W."/>
            <person name="Chen H."/>
            <person name="Zhou L."/>
            <person name="Ni X."/>
            <person name="Tian J."/>
            <person name="Zhou Y."/>
            <person name="Sheng Y."/>
            <person name="Liu T."/>
            <person name="Pan Y."/>
            <person name="Xia L."/>
            <person name="Li J."/>
            <person name="Zhao F."/>
            <person name="Cao W."/>
        </authorList>
    </citation>
    <scope>NUCLEOTIDE SEQUENCE</scope>
    <source>
        <strain evidence="1">Hyas-2018</strain>
    </source>
</reference>
<dbReference type="EMBL" id="CM023486">
    <property type="protein sequence ID" value="KAH6927419.1"/>
    <property type="molecule type" value="Genomic_DNA"/>
</dbReference>
<evidence type="ECO:0000313" key="2">
    <source>
        <dbReference type="Proteomes" id="UP000821845"/>
    </source>
</evidence>
<dbReference type="Proteomes" id="UP000821845">
    <property type="component" value="Chromosome 6"/>
</dbReference>
<name>A0ACB7S032_HYAAI</name>
<protein>
    <submittedName>
        <fullName evidence="1">Uncharacterized protein</fullName>
    </submittedName>
</protein>
<comment type="caution">
    <text evidence="1">The sequence shown here is derived from an EMBL/GenBank/DDBJ whole genome shotgun (WGS) entry which is preliminary data.</text>
</comment>
<accession>A0ACB7S032</accession>
<organism evidence="1 2">
    <name type="scientific">Hyalomma asiaticum</name>
    <name type="common">Tick</name>
    <dbReference type="NCBI Taxonomy" id="266040"/>
    <lineage>
        <taxon>Eukaryota</taxon>
        <taxon>Metazoa</taxon>
        <taxon>Ecdysozoa</taxon>
        <taxon>Arthropoda</taxon>
        <taxon>Chelicerata</taxon>
        <taxon>Arachnida</taxon>
        <taxon>Acari</taxon>
        <taxon>Parasitiformes</taxon>
        <taxon>Ixodida</taxon>
        <taxon>Ixodoidea</taxon>
        <taxon>Ixodidae</taxon>
        <taxon>Hyalomminae</taxon>
        <taxon>Hyalomma</taxon>
    </lineage>
</organism>
<gene>
    <name evidence="1" type="ORF">HPB50_003454</name>
</gene>
<keyword evidence="2" id="KW-1185">Reference proteome</keyword>
<sequence>MQWYTAATCSPAGSCPALRLVPPWPGTPSEISAGRRGPFEDSGMRPIAEGGNNNNGGGGGVSFALPVVRAPIESPGGRRRVRPTALGALHQPRLSLLGKPLSYRARQRDLRYRHAQTALHNFLDRPRGWGPVAYHLSL</sequence>
<proteinExistence type="predicted"/>